<dbReference type="Pfam" id="PF01144">
    <property type="entry name" value="CoA_trans"/>
    <property type="match status" value="1"/>
</dbReference>
<evidence type="ECO:0000313" key="3">
    <source>
        <dbReference type="EMBL" id="ARP86680.1"/>
    </source>
</evidence>
<keyword evidence="2 3" id="KW-0808">Transferase</keyword>
<dbReference type="InterPro" id="IPR012791">
    <property type="entry name" value="3-oxoacid_CoA-transf_B"/>
</dbReference>
<dbReference type="EMBL" id="CP021109">
    <property type="protein sequence ID" value="ARP86680.1"/>
    <property type="molecule type" value="Genomic_DNA"/>
</dbReference>
<dbReference type="GO" id="GO:0008410">
    <property type="term" value="F:CoA-transferase activity"/>
    <property type="evidence" value="ECO:0007669"/>
    <property type="project" value="InterPro"/>
</dbReference>
<name>A0A1W6Z014_9BORD</name>
<dbReference type="SUPFAM" id="SSF100950">
    <property type="entry name" value="NagB/RpiA/CoA transferase-like"/>
    <property type="match status" value="1"/>
</dbReference>
<accession>A0A1W6Z014</accession>
<comment type="similarity">
    <text evidence="1">Belongs to the 3-oxoacid CoA-transferase subunit B family.</text>
</comment>
<dbReference type="Gene3D" id="3.40.1080.10">
    <property type="entry name" value="Glutaconate Coenzyme A-transferase"/>
    <property type="match status" value="1"/>
</dbReference>
<dbReference type="Proteomes" id="UP000194139">
    <property type="component" value="Chromosome"/>
</dbReference>
<keyword evidence="4" id="KW-1185">Reference proteome</keyword>
<proteinExistence type="inferred from homology"/>
<dbReference type="RefSeq" id="WP_086072404.1">
    <property type="nucleotide sequence ID" value="NZ_CP021109.1"/>
</dbReference>
<organism evidence="3 4">
    <name type="scientific">Bordetella genomosp. 9</name>
    <dbReference type="NCBI Taxonomy" id="1416803"/>
    <lineage>
        <taxon>Bacteria</taxon>
        <taxon>Pseudomonadati</taxon>
        <taxon>Pseudomonadota</taxon>
        <taxon>Betaproteobacteria</taxon>
        <taxon>Burkholderiales</taxon>
        <taxon>Alcaligenaceae</taxon>
        <taxon>Bordetella</taxon>
    </lineage>
</organism>
<evidence type="ECO:0000256" key="1">
    <source>
        <dbReference type="ARBA" id="ARBA00007047"/>
    </source>
</evidence>
<dbReference type="InterPro" id="IPR037171">
    <property type="entry name" value="NagB/RpiA_transferase-like"/>
</dbReference>
<dbReference type="NCBIfam" id="TIGR02428">
    <property type="entry name" value="pcaJ_scoB_fam"/>
    <property type="match status" value="1"/>
</dbReference>
<evidence type="ECO:0000256" key="2">
    <source>
        <dbReference type="ARBA" id="ARBA00022679"/>
    </source>
</evidence>
<protein>
    <submittedName>
        <fullName evidence="3">3-oxoadipate CoA-transferase</fullName>
    </submittedName>
</protein>
<evidence type="ECO:0000313" key="4">
    <source>
        <dbReference type="Proteomes" id="UP000194139"/>
    </source>
</evidence>
<gene>
    <name evidence="3" type="ORF">CAL13_11010</name>
</gene>
<dbReference type="SMART" id="SM00882">
    <property type="entry name" value="CoA_trans"/>
    <property type="match status" value="1"/>
</dbReference>
<dbReference type="PANTHER" id="PTHR13707">
    <property type="entry name" value="KETOACID-COENZYME A TRANSFERASE"/>
    <property type="match status" value="1"/>
</dbReference>
<dbReference type="InterPro" id="IPR004165">
    <property type="entry name" value="CoA_trans_fam_I"/>
</dbReference>
<dbReference type="AlphaFoldDB" id="A0A1W6Z014"/>
<dbReference type="PANTHER" id="PTHR13707:SF57">
    <property type="entry name" value="SUCCINYL-COA:3-KETOACID COENZYME A TRANSFERASE SUBUNIT B-RELATED"/>
    <property type="match status" value="1"/>
</dbReference>
<sequence>MSTTTDAAAPPRLTRQQIAQLVADDIPDGAVANLGIGIPTLVSDYLSNDREIVMHSENGILGMGGLAAPGQGDPDLINASRQLVTLLPGASISEHTVSFAMMRGGHLDYTVLGGFQVAENGDLANWITNADDTIPAVGGAMDLAVGARHVYVTMEHVARDGSPKLLARCTYPLTAAGVVDRVYTDLAVLDVGPAGFQVHAILDGMPLQALQQVTGATLHTPRAPLRIRIDDTGRARYSEP</sequence>
<reference evidence="3 4" key="1">
    <citation type="submission" date="2017-05" db="EMBL/GenBank/DDBJ databases">
        <title>Complete and WGS of Bordetella genogroups.</title>
        <authorList>
            <person name="Spilker T."/>
            <person name="LiPuma J."/>
        </authorList>
    </citation>
    <scope>NUCLEOTIDE SEQUENCE [LARGE SCALE GENOMIC DNA]</scope>
    <source>
        <strain evidence="3 4">AU17164</strain>
    </source>
</reference>